<dbReference type="Pfam" id="PF00249">
    <property type="entry name" value="Myb_DNA-binding"/>
    <property type="match status" value="1"/>
</dbReference>
<dbReference type="GO" id="GO:0045893">
    <property type="term" value="P:positive regulation of DNA-templated transcription"/>
    <property type="evidence" value="ECO:0007669"/>
    <property type="project" value="TreeGrafter"/>
</dbReference>
<comment type="caution">
    <text evidence="12">The sequence shown here is derived from an EMBL/GenBank/DDBJ whole genome shotgun (WGS) entry which is preliminary data.</text>
</comment>
<evidence type="ECO:0000313" key="12">
    <source>
        <dbReference type="EMBL" id="KAG2186074.1"/>
    </source>
</evidence>
<dbReference type="InterPro" id="IPR001005">
    <property type="entry name" value="SANT/Myb"/>
</dbReference>
<dbReference type="PANTHER" id="PTHR12802:SF41">
    <property type="entry name" value="BRAHMA ASSOCIATED PROTEIN 155 KDA"/>
    <property type="match status" value="1"/>
</dbReference>
<evidence type="ECO:0000256" key="3">
    <source>
        <dbReference type="ARBA" id="ARBA00022833"/>
    </source>
</evidence>
<dbReference type="FunFam" id="1.10.10.10:FF:000020">
    <property type="entry name" value="SWI/SNF complex subunit SMARCC2 isoform c"/>
    <property type="match status" value="1"/>
</dbReference>
<dbReference type="AlphaFoldDB" id="A0A8H7Q401"/>
<dbReference type="SUPFAM" id="SSF57850">
    <property type="entry name" value="RING/U-box"/>
    <property type="match status" value="1"/>
</dbReference>
<dbReference type="CDD" id="cd02336">
    <property type="entry name" value="ZZ_RSC8"/>
    <property type="match status" value="1"/>
</dbReference>
<keyword evidence="3" id="KW-0862">Zinc</keyword>
<feature type="domain" description="Myb-like" evidence="9">
    <location>
        <begin position="265"/>
        <end position="307"/>
    </location>
</feature>
<dbReference type="SUPFAM" id="SSF46689">
    <property type="entry name" value="Homeodomain-like"/>
    <property type="match status" value="2"/>
</dbReference>
<keyword evidence="2" id="KW-0863">Zinc-finger</keyword>
<evidence type="ECO:0000256" key="5">
    <source>
        <dbReference type="ARBA" id="ARBA00023125"/>
    </source>
</evidence>
<reference evidence="12" key="1">
    <citation type="submission" date="2020-12" db="EMBL/GenBank/DDBJ databases">
        <title>Metabolic potential, ecology and presence of endohyphal bacteria is reflected in genomic diversity of Mucoromycotina.</title>
        <authorList>
            <person name="Muszewska A."/>
            <person name="Okrasinska A."/>
            <person name="Steczkiewicz K."/>
            <person name="Drgas O."/>
            <person name="Orlowska M."/>
            <person name="Perlinska-Lenart U."/>
            <person name="Aleksandrzak-Piekarczyk T."/>
            <person name="Szatraj K."/>
            <person name="Zielenkiewicz U."/>
            <person name="Pilsyk S."/>
            <person name="Malc E."/>
            <person name="Mieczkowski P."/>
            <person name="Kruszewska J.S."/>
            <person name="Biernat P."/>
            <person name="Pawlowska J."/>
        </authorList>
    </citation>
    <scope>NUCLEOTIDE SEQUENCE</scope>
    <source>
        <strain evidence="12">WA0000067209</strain>
    </source>
</reference>
<dbReference type="Gene3D" id="1.10.10.60">
    <property type="entry name" value="Homeodomain-like"/>
    <property type="match status" value="1"/>
</dbReference>
<accession>A0A8H7Q401</accession>
<feature type="domain" description="SWIRM" evidence="10">
    <location>
        <begin position="43"/>
        <end position="140"/>
    </location>
</feature>
<evidence type="ECO:0000256" key="4">
    <source>
        <dbReference type="ARBA" id="ARBA00023015"/>
    </source>
</evidence>
<evidence type="ECO:0000256" key="6">
    <source>
        <dbReference type="ARBA" id="ARBA00023163"/>
    </source>
</evidence>
<feature type="region of interest" description="Disordered" evidence="8">
    <location>
        <begin position="1"/>
        <end position="23"/>
    </location>
</feature>
<evidence type="ECO:0000256" key="8">
    <source>
        <dbReference type="SAM" id="MobiDB-lite"/>
    </source>
</evidence>
<dbReference type="Proteomes" id="UP000654370">
    <property type="component" value="Unassembled WGS sequence"/>
</dbReference>
<dbReference type="InterPro" id="IPR032451">
    <property type="entry name" value="SMARCC_C"/>
</dbReference>
<dbReference type="SMART" id="SM00717">
    <property type="entry name" value="SANT"/>
    <property type="match status" value="1"/>
</dbReference>
<gene>
    <name evidence="12" type="ORF">INT43_002512</name>
</gene>
<evidence type="ECO:0000313" key="13">
    <source>
        <dbReference type="Proteomes" id="UP000654370"/>
    </source>
</evidence>
<sequence length="559" mass="62678">MSVEVSPKVATPVTPTTEIPSSTVDQPVDEAAHKYLLEQIKEATIPHYAHWYESDNIHEIEKKSLPEFFSGKNRSKTPIIYKNYREFMVNTYRINPKEYLTVTACRRNLAGDVCAIIRVHGFLEQWGLINYDIDSKTRPSTVGPPFTGHFRVTADTPRGLQPFKPSVAPIHTSQPSGKGTSPLEMNVELRQQVYDSIESGSSSHAIVCFTCGDDCTALRYHSLRTKGLDICPRCYNEGRFPSTSNSGDFVKLEPNKFKHTTQEDWSDQEILLLLEGVELYDDDWNSVAEHVGTRSREQCIMQFLQIPIEEPYLSHSKEDDPVKDITRFHRMPFSQADNPVMSIVTFLASTVKAEVAAAAAASAIKRIEAKTTKGSDDAMEVDTGDETNKMDEDEREQEVPSEGNLPKNEIEKVASVALGSAAAKAKVLADNEGREIQRLVNMVVETQMKKLDIKMAYLDELEGLIENELDELANERMQLYLDGLAVKNATHYLNREIGDKTVSEAVDTGLTYEKVQQIISEHGHTENYKFVPVNASSEDQLQLPHMAEGAGESMTWLQI</sequence>
<evidence type="ECO:0000256" key="7">
    <source>
        <dbReference type="ARBA" id="ARBA00023242"/>
    </source>
</evidence>
<feature type="region of interest" description="Disordered" evidence="8">
    <location>
        <begin position="373"/>
        <end position="403"/>
    </location>
</feature>
<dbReference type="InterPro" id="IPR036388">
    <property type="entry name" value="WH-like_DNA-bd_sf"/>
</dbReference>
<evidence type="ECO:0000256" key="1">
    <source>
        <dbReference type="ARBA" id="ARBA00022723"/>
    </source>
</evidence>
<organism evidence="12 13">
    <name type="scientific">Mortierella isabellina</name>
    <name type="common">Filamentous fungus</name>
    <name type="synonym">Umbelopsis isabellina</name>
    <dbReference type="NCBI Taxonomy" id="91625"/>
    <lineage>
        <taxon>Eukaryota</taxon>
        <taxon>Fungi</taxon>
        <taxon>Fungi incertae sedis</taxon>
        <taxon>Mucoromycota</taxon>
        <taxon>Mucoromycotina</taxon>
        <taxon>Umbelopsidomycetes</taxon>
        <taxon>Umbelopsidales</taxon>
        <taxon>Umbelopsidaceae</taxon>
        <taxon>Umbelopsis</taxon>
    </lineage>
</organism>
<dbReference type="CDD" id="cd00167">
    <property type="entry name" value="SANT"/>
    <property type="match status" value="1"/>
</dbReference>
<dbReference type="PROSITE" id="PS50934">
    <property type="entry name" value="SWIRM"/>
    <property type="match status" value="1"/>
</dbReference>
<name>A0A8H7Q401_MORIS</name>
<dbReference type="GO" id="GO:0042393">
    <property type="term" value="F:histone binding"/>
    <property type="evidence" value="ECO:0007669"/>
    <property type="project" value="TreeGrafter"/>
</dbReference>
<keyword evidence="6" id="KW-0804">Transcription</keyword>
<evidence type="ECO:0000259" key="9">
    <source>
        <dbReference type="PROSITE" id="PS50090"/>
    </source>
</evidence>
<keyword evidence="4" id="KW-0805">Transcription regulation</keyword>
<dbReference type="InterPro" id="IPR041984">
    <property type="entry name" value="Rsc8/Ssr1/Ssr2_ZZ"/>
</dbReference>
<dbReference type="InterPro" id="IPR009057">
    <property type="entry name" value="Homeodomain-like_sf"/>
</dbReference>
<evidence type="ECO:0000259" key="11">
    <source>
        <dbReference type="PROSITE" id="PS51293"/>
    </source>
</evidence>
<protein>
    <submittedName>
        <fullName evidence="12">Uncharacterized protein</fullName>
    </submittedName>
</protein>
<dbReference type="Gene3D" id="1.10.10.10">
    <property type="entry name" value="Winged helix-like DNA-binding domain superfamily/Winged helix DNA-binding domain"/>
    <property type="match status" value="1"/>
</dbReference>
<feature type="domain" description="SANT" evidence="11">
    <location>
        <begin position="260"/>
        <end position="311"/>
    </location>
</feature>
<dbReference type="GO" id="GO:0016514">
    <property type="term" value="C:SWI/SNF complex"/>
    <property type="evidence" value="ECO:0007669"/>
    <property type="project" value="TreeGrafter"/>
</dbReference>
<dbReference type="EMBL" id="JAEPQZ010000001">
    <property type="protein sequence ID" value="KAG2186074.1"/>
    <property type="molecule type" value="Genomic_DNA"/>
</dbReference>
<proteinExistence type="predicted"/>
<dbReference type="OrthoDB" id="118550at2759"/>
<dbReference type="InterPro" id="IPR017884">
    <property type="entry name" value="SANT_dom"/>
</dbReference>
<dbReference type="Pfam" id="PF16495">
    <property type="entry name" value="SWIRM-assoc_1"/>
    <property type="match status" value="1"/>
</dbReference>
<dbReference type="PROSITE" id="PS51293">
    <property type="entry name" value="SANT"/>
    <property type="match status" value="1"/>
</dbReference>
<keyword evidence="13" id="KW-1185">Reference proteome</keyword>
<evidence type="ECO:0000259" key="10">
    <source>
        <dbReference type="PROSITE" id="PS50934"/>
    </source>
</evidence>
<keyword evidence="1" id="KW-0479">Metal-binding</keyword>
<dbReference type="PROSITE" id="PS50090">
    <property type="entry name" value="MYB_LIKE"/>
    <property type="match status" value="1"/>
</dbReference>
<keyword evidence="7" id="KW-0539">Nucleus</keyword>
<dbReference type="FunFam" id="1.10.10.60:FF:000014">
    <property type="entry name" value="SWI/SNF complex subunit SMARCC2 isoform C"/>
    <property type="match status" value="1"/>
</dbReference>
<dbReference type="PANTHER" id="PTHR12802">
    <property type="entry name" value="SWI/SNF COMPLEX-RELATED"/>
    <property type="match status" value="1"/>
</dbReference>
<dbReference type="GO" id="GO:0008270">
    <property type="term" value="F:zinc ion binding"/>
    <property type="evidence" value="ECO:0007669"/>
    <property type="project" value="UniProtKB-KW"/>
</dbReference>
<evidence type="ECO:0000256" key="2">
    <source>
        <dbReference type="ARBA" id="ARBA00022771"/>
    </source>
</evidence>
<keyword evidence="5" id="KW-0238">DNA-binding</keyword>
<dbReference type="GO" id="GO:0003677">
    <property type="term" value="F:DNA binding"/>
    <property type="evidence" value="ECO:0007669"/>
    <property type="project" value="UniProtKB-KW"/>
</dbReference>
<dbReference type="Pfam" id="PF04433">
    <property type="entry name" value="SWIRM"/>
    <property type="match status" value="1"/>
</dbReference>
<feature type="compositionally biased region" description="Polar residues" evidence="8">
    <location>
        <begin position="13"/>
        <end position="23"/>
    </location>
</feature>
<dbReference type="InterPro" id="IPR000433">
    <property type="entry name" value="Znf_ZZ"/>
</dbReference>
<dbReference type="InterPro" id="IPR007526">
    <property type="entry name" value="SWIRM"/>
</dbReference>
<dbReference type="SMART" id="SM00291">
    <property type="entry name" value="ZnF_ZZ"/>
    <property type="match status" value="1"/>
</dbReference>